<name>A0A7X3ME04_9FIRM</name>
<protein>
    <submittedName>
        <fullName evidence="1">Uncharacterized protein</fullName>
    </submittedName>
</protein>
<comment type="caution">
    <text evidence="1">The sequence shown here is derived from an EMBL/GenBank/DDBJ whole genome shotgun (WGS) entry which is preliminary data.</text>
</comment>
<dbReference type="Proteomes" id="UP000460412">
    <property type="component" value="Unassembled WGS sequence"/>
</dbReference>
<evidence type="ECO:0000313" key="2">
    <source>
        <dbReference type="Proteomes" id="UP000460412"/>
    </source>
</evidence>
<organism evidence="1 2">
    <name type="scientific">Sporofaciens musculi</name>
    <dbReference type="NCBI Taxonomy" id="2681861"/>
    <lineage>
        <taxon>Bacteria</taxon>
        <taxon>Bacillati</taxon>
        <taxon>Bacillota</taxon>
        <taxon>Clostridia</taxon>
        <taxon>Lachnospirales</taxon>
        <taxon>Lachnospiraceae</taxon>
        <taxon>Sporofaciens</taxon>
    </lineage>
</organism>
<evidence type="ECO:0000313" key="1">
    <source>
        <dbReference type="EMBL" id="MXP74684.1"/>
    </source>
</evidence>
<gene>
    <name evidence="1" type="ORF">GN277_04615</name>
</gene>
<accession>A0A7X3ME04</accession>
<keyword evidence="2" id="KW-1185">Reference proteome</keyword>
<sequence>MIEKTKTALEAGSCGSRVLGMPGPMGTQDAEFLRMRSTGSEAGRSKAPVGITCKGDKMCLIKNNKKSLLKIIYRKACLQSLLYIREDISQ</sequence>
<dbReference type="EMBL" id="WUQX01000001">
    <property type="protein sequence ID" value="MXP74684.1"/>
    <property type="molecule type" value="Genomic_DNA"/>
</dbReference>
<dbReference type="AlphaFoldDB" id="A0A7X3ME04"/>
<dbReference type="RefSeq" id="WP_159750033.1">
    <property type="nucleotide sequence ID" value="NZ_WUQX01000001.1"/>
</dbReference>
<reference evidence="1 2" key="1">
    <citation type="submission" date="2019-12" db="EMBL/GenBank/DDBJ databases">
        <title>Sporaefaciens musculi gen. nov., sp. nov., a novel bacterium isolated from the caecum of an obese mouse.</title>
        <authorList>
            <person name="Rasmussen T.S."/>
            <person name="Streidl T."/>
            <person name="Hitch T.C.A."/>
            <person name="Wortmann E."/>
            <person name="Deptula P."/>
            <person name="Hansen M."/>
            <person name="Nielsen D.S."/>
            <person name="Clavel T."/>
            <person name="Vogensen F.K."/>
        </authorList>
    </citation>
    <scope>NUCLEOTIDE SEQUENCE [LARGE SCALE GENOMIC DNA]</scope>
    <source>
        <strain evidence="1 2">WCA-9-b2</strain>
    </source>
</reference>
<proteinExistence type="predicted"/>